<evidence type="ECO:0000256" key="1">
    <source>
        <dbReference type="ARBA" id="ARBA00004123"/>
    </source>
</evidence>
<dbReference type="KEGG" id="clup:CLUP02_00001"/>
<evidence type="ECO:0000259" key="6">
    <source>
        <dbReference type="SMART" id="SM00906"/>
    </source>
</evidence>
<dbReference type="GO" id="GO:0005634">
    <property type="term" value="C:nucleus"/>
    <property type="evidence" value="ECO:0007669"/>
    <property type="project" value="UniProtKB-SubCell"/>
</dbReference>
<evidence type="ECO:0000313" key="7">
    <source>
        <dbReference type="EMBL" id="UQC73357.1"/>
    </source>
</evidence>
<dbReference type="GO" id="GO:0006351">
    <property type="term" value="P:DNA-templated transcription"/>
    <property type="evidence" value="ECO:0007669"/>
    <property type="project" value="InterPro"/>
</dbReference>
<reference evidence="7" key="1">
    <citation type="journal article" date="2021" name="Mol. Plant Microbe Interact.">
        <title>Complete Genome Sequence of the Plant-Pathogenic Fungus Colletotrichum lupini.</title>
        <authorList>
            <person name="Baroncelli R."/>
            <person name="Pensec F."/>
            <person name="Da Lio D."/>
            <person name="Boufleur T."/>
            <person name="Vicente I."/>
            <person name="Sarrocco S."/>
            <person name="Picot A."/>
            <person name="Baraldi E."/>
            <person name="Sukno S."/>
            <person name="Thon M."/>
            <person name="Le Floch G."/>
        </authorList>
    </citation>
    <scope>NUCLEOTIDE SEQUENCE</scope>
    <source>
        <strain evidence="7">IMI 504893</strain>
    </source>
</reference>
<gene>
    <name evidence="7" type="ORF">CLUP02_00001</name>
</gene>
<dbReference type="PANTHER" id="PTHR46910:SF37">
    <property type="entry name" value="ZN(II)2CYS6 TRANSCRIPTION FACTOR (EUROFUNG)"/>
    <property type="match status" value="1"/>
</dbReference>
<evidence type="ECO:0000256" key="2">
    <source>
        <dbReference type="ARBA" id="ARBA00023015"/>
    </source>
</evidence>
<dbReference type="InterPro" id="IPR007219">
    <property type="entry name" value="XnlR_reg_dom"/>
</dbReference>
<keyword evidence="2" id="KW-0805">Transcription regulation</keyword>
<name>A0A9Q8W8B1_9PEZI</name>
<keyword evidence="8" id="KW-1185">Reference proteome</keyword>
<evidence type="ECO:0000313" key="8">
    <source>
        <dbReference type="Proteomes" id="UP000830671"/>
    </source>
</evidence>
<dbReference type="GO" id="GO:0008270">
    <property type="term" value="F:zinc ion binding"/>
    <property type="evidence" value="ECO:0007669"/>
    <property type="project" value="InterPro"/>
</dbReference>
<evidence type="ECO:0000256" key="5">
    <source>
        <dbReference type="ARBA" id="ARBA00023242"/>
    </source>
</evidence>
<dbReference type="AlphaFoldDB" id="A0A9Q8W8B1"/>
<dbReference type="RefSeq" id="XP_049135012.1">
    <property type="nucleotide sequence ID" value="XM_049279055.1"/>
</dbReference>
<dbReference type="CDD" id="cd12148">
    <property type="entry name" value="fungal_TF_MHR"/>
    <property type="match status" value="1"/>
</dbReference>
<keyword evidence="5" id="KW-0539">Nucleus</keyword>
<dbReference type="Pfam" id="PF04082">
    <property type="entry name" value="Fungal_trans"/>
    <property type="match status" value="1"/>
</dbReference>
<organism evidence="7 8">
    <name type="scientific">Colletotrichum lupini</name>
    <dbReference type="NCBI Taxonomy" id="145971"/>
    <lineage>
        <taxon>Eukaryota</taxon>
        <taxon>Fungi</taxon>
        <taxon>Dikarya</taxon>
        <taxon>Ascomycota</taxon>
        <taxon>Pezizomycotina</taxon>
        <taxon>Sordariomycetes</taxon>
        <taxon>Hypocreomycetidae</taxon>
        <taxon>Glomerellales</taxon>
        <taxon>Glomerellaceae</taxon>
        <taxon>Colletotrichum</taxon>
        <taxon>Colletotrichum acutatum species complex</taxon>
    </lineage>
</organism>
<dbReference type="SMART" id="SM00906">
    <property type="entry name" value="Fungal_trans"/>
    <property type="match status" value="1"/>
</dbReference>
<sequence>MGLAKGKVAILIISRFMCYTKNHPIGKQACMVRLCSIVRNSPIEEILHLAFYFGQQKLGRETWAESLKQSHEPTSSAQKGGKLRDFSFNPFCMADMLGGLSDHPVLDLGHGRANDIGPTAHRVVSKQIDQQECASIRNIHRSNVISSPVLNLDGPTNVSNPLYWLNKRLILLTFCSIGFLEVAFEKSWIHKWVLRSSQLMGEGASEPLFVVRSVHQIPHKVPLYADCNEEEASQTSWLEERLSALENMNFQGEKSTVSGKDLREETTNPAVSPKIAALITLTKESHSWTPMDESHVQSPEHTGSPGVDLDVALRAHDHDQLDFSAVRGFVIDPIAGSPWPYLSSGPRPVSLQGRGQLPIKAVALELVKETFNNYNRFLPLFNEEDFLREFHLKYSTSNPEDASWWACLNVVLSIAHRLRGLRTLDPTHENNLADVYTKNALGVVSELNVASISAVQALVGMACILQGTPNPELASMLVAAALRLAQAMNLHREASDPTLTEKQAETRRRVFWKVYVLDKDISLRTCRPFSQYDDDMDVRLPSNIKLETCNVELFNHRIGLAIIQGQVYKQLYSIRAGRESEAQRAIAAQDLSSVLSYWKSSAQLEPLENSLISSETQIAGEMIHKVVLRLTYIHCLTMIDRHLSPTTRSPPDQEISWSGTSLLPSSLCLAESRQAIRLIEAIPHGDCSCIW</sequence>
<protein>
    <submittedName>
        <fullName evidence="7">Fungal specific transcription factor domain-containing protein</fullName>
    </submittedName>
</protein>
<dbReference type="EMBL" id="CP019471">
    <property type="protein sequence ID" value="UQC73357.1"/>
    <property type="molecule type" value="Genomic_DNA"/>
</dbReference>
<dbReference type="GO" id="GO:0003700">
    <property type="term" value="F:DNA-binding transcription factor activity"/>
    <property type="evidence" value="ECO:0007669"/>
    <property type="project" value="InterPro"/>
</dbReference>
<evidence type="ECO:0000256" key="4">
    <source>
        <dbReference type="ARBA" id="ARBA00023163"/>
    </source>
</evidence>
<dbReference type="GO" id="GO:0003677">
    <property type="term" value="F:DNA binding"/>
    <property type="evidence" value="ECO:0007669"/>
    <property type="project" value="UniProtKB-KW"/>
</dbReference>
<feature type="domain" description="Xylanolytic transcriptional activator regulatory" evidence="6">
    <location>
        <begin position="474"/>
        <end position="547"/>
    </location>
</feature>
<dbReference type="GeneID" id="73334065"/>
<dbReference type="InterPro" id="IPR050987">
    <property type="entry name" value="AtrR-like"/>
</dbReference>
<accession>A0A9Q8W8B1</accession>
<keyword evidence="4" id="KW-0804">Transcription</keyword>
<evidence type="ECO:0000256" key="3">
    <source>
        <dbReference type="ARBA" id="ARBA00023125"/>
    </source>
</evidence>
<dbReference type="Proteomes" id="UP000830671">
    <property type="component" value="Chromosome 1"/>
</dbReference>
<comment type="subcellular location">
    <subcellularLocation>
        <location evidence="1">Nucleus</location>
    </subcellularLocation>
</comment>
<proteinExistence type="predicted"/>
<keyword evidence="3" id="KW-0238">DNA-binding</keyword>
<dbReference type="PANTHER" id="PTHR46910">
    <property type="entry name" value="TRANSCRIPTION FACTOR PDR1"/>
    <property type="match status" value="1"/>
</dbReference>